<comment type="caution">
    <text evidence="2">The sequence shown here is derived from an EMBL/GenBank/DDBJ whole genome shotgun (WGS) entry which is preliminary data.</text>
</comment>
<name>A0A845GJ47_9BURK</name>
<feature type="region of interest" description="Disordered" evidence="1">
    <location>
        <begin position="1"/>
        <end position="75"/>
    </location>
</feature>
<accession>A0A845GJ47</accession>
<dbReference type="Proteomes" id="UP000447355">
    <property type="component" value="Unassembled WGS sequence"/>
</dbReference>
<dbReference type="AlphaFoldDB" id="A0A845GJ47"/>
<evidence type="ECO:0000313" key="3">
    <source>
        <dbReference type="Proteomes" id="UP000447355"/>
    </source>
</evidence>
<protein>
    <recommendedName>
        <fullName evidence="4">Plasmid stabilization protein</fullName>
    </recommendedName>
</protein>
<feature type="compositionally biased region" description="Basic residues" evidence="1">
    <location>
        <begin position="58"/>
        <end position="75"/>
    </location>
</feature>
<evidence type="ECO:0000256" key="1">
    <source>
        <dbReference type="SAM" id="MobiDB-lite"/>
    </source>
</evidence>
<dbReference type="RefSeq" id="WP_161082659.1">
    <property type="nucleotide sequence ID" value="NZ_WWCX01000005.1"/>
</dbReference>
<gene>
    <name evidence="2" type="ORF">GTP90_06090</name>
</gene>
<feature type="compositionally biased region" description="Basic and acidic residues" evidence="1">
    <location>
        <begin position="7"/>
        <end position="34"/>
    </location>
</feature>
<evidence type="ECO:0000313" key="2">
    <source>
        <dbReference type="EMBL" id="MYM93425.1"/>
    </source>
</evidence>
<feature type="compositionally biased region" description="Basic and acidic residues" evidence="1">
    <location>
        <begin position="41"/>
        <end position="53"/>
    </location>
</feature>
<proteinExistence type="predicted"/>
<evidence type="ECO:0008006" key="4">
    <source>
        <dbReference type="Google" id="ProtNLM"/>
    </source>
</evidence>
<sequence length="75" mass="8566">MSKGASPKREREYKELEHKFEKEGRYPGREEEVAARIVNKQRSEAGETKEAKAPRGGTGHRRANTTRSARRNKPS</sequence>
<organism evidence="2 3">
    <name type="scientific">Duganella vulcania</name>
    <dbReference type="NCBI Taxonomy" id="2692166"/>
    <lineage>
        <taxon>Bacteria</taxon>
        <taxon>Pseudomonadati</taxon>
        <taxon>Pseudomonadota</taxon>
        <taxon>Betaproteobacteria</taxon>
        <taxon>Burkholderiales</taxon>
        <taxon>Oxalobacteraceae</taxon>
        <taxon>Telluria group</taxon>
        <taxon>Duganella</taxon>
    </lineage>
</organism>
<reference evidence="2" key="1">
    <citation type="submission" date="2019-12" db="EMBL/GenBank/DDBJ databases">
        <title>Novel species isolated from a subtropical stream in China.</title>
        <authorList>
            <person name="Lu H."/>
        </authorList>
    </citation>
    <scope>NUCLEOTIDE SEQUENCE [LARGE SCALE GENOMIC DNA]</scope>
    <source>
        <strain evidence="2">FT81W</strain>
    </source>
</reference>
<dbReference type="EMBL" id="WWCX01000005">
    <property type="protein sequence ID" value="MYM93425.1"/>
    <property type="molecule type" value="Genomic_DNA"/>
</dbReference>